<dbReference type="Proteomes" id="UP000664779">
    <property type="component" value="Unassembled WGS sequence"/>
</dbReference>
<evidence type="ECO:0000256" key="3">
    <source>
        <dbReference type="ARBA" id="ARBA00022448"/>
    </source>
</evidence>
<evidence type="ECO:0000256" key="8">
    <source>
        <dbReference type="SAM" id="Phobius"/>
    </source>
</evidence>
<comment type="subcellular location">
    <subcellularLocation>
        <location evidence="1">Cell membrane</location>
        <topology evidence="1">Multi-pass membrane protein</topology>
    </subcellularLocation>
</comment>
<evidence type="ECO:0000313" key="10">
    <source>
        <dbReference type="Proteomes" id="UP000664779"/>
    </source>
</evidence>
<dbReference type="Gene3D" id="1.20.1530.20">
    <property type="match status" value="1"/>
</dbReference>
<dbReference type="PANTHER" id="PTHR36838">
    <property type="entry name" value="AUXIN EFFLUX CARRIER FAMILY PROTEIN"/>
    <property type="match status" value="1"/>
</dbReference>
<evidence type="ECO:0000313" key="9">
    <source>
        <dbReference type="EMBL" id="MBO0344732.1"/>
    </source>
</evidence>
<evidence type="ECO:0000256" key="5">
    <source>
        <dbReference type="ARBA" id="ARBA00022692"/>
    </source>
</evidence>
<keyword evidence="6 8" id="KW-1133">Transmembrane helix</keyword>
<dbReference type="GO" id="GO:0055085">
    <property type="term" value="P:transmembrane transport"/>
    <property type="evidence" value="ECO:0007669"/>
    <property type="project" value="InterPro"/>
</dbReference>
<dbReference type="RefSeq" id="WP_206938879.1">
    <property type="nucleotide sequence ID" value="NZ_JAFLNF010000002.1"/>
</dbReference>
<accession>A0A939EMS4</accession>
<comment type="similarity">
    <text evidence="2">Belongs to the auxin efflux carrier (TC 2.A.69) family.</text>
</comment>
<dbReference type="Pfam" id="PF03547">
    <property type="entry name" value="Mem_trans"/>
    <property type="match status" value="1"/>
</dbReference>
<feature type="transmembrane region" description="Helical" evidence="8">
    <location>
        <begin position="290"/>
        <end position="308"/>
    </location>
</feature>
<protein>
    <submittedName>
        <fullName evidence="9">AEC family transporter</fullName>
    </submittedName>
</protein>
<feature type="transmembrane region" description="Helical" evidence="8">
    <location>
        <begin position="65"/>
        <end position="83"/>
    </location>
</feature>
<dbReference type="EMBL" id="JAFLNF010000002">
    <property type="protein sequence ID" value="MBO0344732.1"/>
    <property type="molecule type" value="Genomic_DNA"/>
</dbReference>
<evidence type="ECO:0000256" key="6">
    <source>
        <dbReference type="ARBA" id="ARBA00022989"/>
    </source>
</evidence>
<evidence type="ECO:0000256" key="2">
    <source>
        <dbReference type="ARBA" id="ARBA00010145"/>
    </source>
</evidence>
<keyword evidence="10" id="KW-1185">Reference proteome</keyword>
<feature type="transmembrane region" description="Helical" evidence="8">
    <location>
        <begin position="6"/>
        <end position="26"/>
    </location>
</feature>
<feature type="transmembrane region" description="Helical" evidence="8">
    <location>
        <begin position="172"/>
        <end position="193"/>
    </location>
</feature>
<dbReference type="AlphaFoldDB" id="A0A939EMS4"/>
<reference evidence="9" key="1">
    <citation type="submission" date="2021-03" db="EMBL/GenBank/DDBJ databases">
        <title>Roseibium sp. CAU 1637 isolated from Incheon.</title>
        <authorList>
            <person name="Kim W."/>
        </authorList>
    </citation>
    <scope>NUCLEOTIDE SEQUENCE</scope>
    <source>
        <strain evidence="9">CAU 1637</strain>
    </source>
</reference>
<name>A0A939EMS4_9HYPH</name>
<dbReference type="InterPro" id="IPR004776">
    <property type="entry name" value="Mem_transp_PIN-like"/>
</dbReference>
<keyword evidence="3" id="KW-0813">Transport</keyword>
<gene>
    <name evidence="9" type="ORF">J0X15_05840</name>
</gene>
<sequence length="309" mass="32651">MLTTLLALLPIILITALGYLLERTGLISKDQWRGIERLAYFLLFPAILFKSIAMVDFASVPALEMGLALLCAILVMIALVLLLRPVMQTKFEINGPRFTSIFQGAVRWNGFLALAMADSLMGPEGVALLAVAMVVMIPVLNVSSILVLSRWGKSAEKPSAAKVARDLYTNPFNIAIAVGVVFNVLSIPIPGFAEQTLNMLGAASLPVGIICVGAGLDLNALRRPGPALTLGAFIRLLISPLVGATFAYLFGVTGNAHTAIIIACSVPSASNAFLLARLMGGDTKLMAEILTLQTLAAIVTIPLALALLN</sequence>
<feature type="transmembrane region" description="Helical" evidence="8">
    <location>
        <begin position="38"/>
        <end position="59"/>
    </location>
</feature>
<organism evidence="9 10">
    <name type="scientific">Roseibium limicola</name>
    <dbReference type="NCBI Taxonomy" id="2816037"/>
    <lineage>
        <taxon>Bacteria</taxon>
        <taxon>Pseudomonadati</taxon>
        <taxon>Pseudomonadota</taxon>
        <taxon>Alphaproteobacteria</taxon>
        <taxon>Hyphomicrobiales</taxon>
        <taxon>Stappiaceae</taxon>
        <taxon>Roseibium</taxon>
    </lineage>
</organism>
<evidence type="ECO:0000256" key="7">
    <source>
        <dbReference type="ARBA" id="ARBA00023136"/>
    </source>
</evidence>
<dbReference type="InterPro" id="IPR038770">
    <property type="entry name" value="Na+/solute_symporter_sf"/>
</dbReference>
<keyword evidence="7 8" id="KW-0472">Membrane</keyword>
<feature type="transmembrane region" description="Helical" evidence="8">
    <location>
        <begin position="199"/>
        <end position="220"/>
    </location>
</feature>
<evidence type="ECO:0000256" key="4">
    <source>
        <dbReference type="ARBA" id="ARBA00022475"/>
    </source>
</evidence>
<keyword evidence="5 8" id="KW-0812">Transmembrane</keyword>
<dbReference type="PANTHER" id="PTHR36838:SF4">
    <property type="entry name" value="AUXIN EFFLUX CARRIER FAMILY PROTEIN"/>
    <property type="match status" value="1"/>
</dbReference>
<comment type="caution">
    <text evidence="9">The sequence shown here is derived from an EMBL/GenBank/DDBJ whole genome shotgun (WGS) entry which is preliminary data.</text>
</comment>
<evidence type="ECO:0000256" key="1">
    <source>
        <dbReference type="ARBA" id="ARBA00004651"/>
    </source>
</evidence>
<feature type="transmembrane region" description="Helical" evidence="8">
    <location>
        <begin position="256"/>
        <end position="278"/>
    </location>
</feature>
<dbReference type="GO" id="GO:0005886">
    <property type="term" value="C:plasma membrane"/>
    <property type="evidence" value="ECO:0007669"/>
    <property type="project" value="UniProtKB-SubCell"/>
</dbReference>
<feature type="transmembrane region" description="Helical" evidence="8">
    <location>
        <begin position="232"/>
        <end position="250"/>
    </location>
</feature>
<proteinExistence type="inferred from homology"/>
<keyword evidence="4" id="KW-1003">Cell membrane</keyword>
<feature type="transmembrane region" description="Helical" evidence="8">
    <location>
        <begin position="127"/>
        <end position="151"/>
    </location>
</feature>